<comment type="similarity">
    <text evidence="1">Belongs to the DinB family.</text>
</comment>
<dbReference type="Pfam" id="PF05163">
    <property type="entry name" value="DinB"/>
    <property type="match status" value="1"/>
</dbReference>
<dbReference type="AlphaFoldDB" id="E1TH54"/>
<protein>
    <submittedName>
        <fullName evidence="4">DinB family protein</fullName>
    </submittedName>
</protein>
<organism evidence="4">
    <name type="scientific">Burkholderia sp. (strain CCGE1003)</name>
    <dbReference type="NCBI Taxonomy" id="640512"/>
    <lineage>
        <taxon>Bacteria</taxon>
        <taxon>Pseudomonadati</taxon>
        <taxon>Pseudomonadota</taxon>
        <taxon>Betaproteobacteria</taxon>
        <taxon>Burkholderiales</taxon>
        <taxon>Burkholderiaceae</taxon>
        <taxon>Burkholderia</taxon>
    </lineage>
</organism>
<sequence length="200" mass="22350">MIPSDSQGAAPRDALCAHFTAMAHNNAWSNLRLYRACLSLTDEAFAARRVSFFPSLQLTLNHILLVDRYYFDALVDGGQGLAIFDDEVPYSSAAQLWHAQAHSDQKLLAFSESLTSNDLQREVLIDRGPTVGVQRESVGNVLPHLFVHQLHHRGQVHAMLSGTAIAPPQLDEFFLDGDAPLRGEDIRELERMRAERNHPQ</sequence>
<dbReference type="OrthoDB" id="9807509at2"/>
<feature type="binding site" evidence="3">
    <location>
        <position position="62"/>
    </location>
    <ligand>
        <name>a divalent metal cation</name>
        <dbReference type="ChEBI" id="CHEBI:60240"/>
    </ligand>
</feature>
<accession>E1TH54</accession>
<evidence type="ECO:0000256" key="2">
    <source>
        <dbReference type="ARBA" id="ARBA00022723"/>
    </source>
</evidence>
<dbReference type="Gene3D" id="1.20.120.450">
    <property type="entry name" value="dinb family like domain"/>
    <property type="match status" value="1"/>
</dbReference>
<dbReference type="InterPro" id="IPR007837">
    <property type="entry name" value="DinB"/>
</dbReference>
<feature type="binding site" evidence="3">
    <location>
        <position position="148"/>
    </location>
    <ligand>
        <name>a divalent metal cation</name>
        <dbReference type="ChEBI" id="CHEBI:60240"/>
    </ligand>
</feature>
<proteinExistence type="inferred from homology"/>
<dbReference type="HOGENOM" id="CLU_101283_1_1_4"/>
<dbReference type="SUPFAM" id="SSF109854">
    <property type="entry name" value="DinB/YfiT-like putative metalloenzymes"/>
    <property type="match status" value="1"/>
</dbReference>
<name>E1TH54_BURSG</name>
<evidence type="ECO:0000256" key="3">
    <source>
        <dbReference type="PIRSR" id="PIRSR607837-1"/>
    </source>
</evidence>
<dbReference type="PANTHER" id="PTHR37302">
    <property type="entry name" value="SLR1116 PROTEIN"/>
    <property type="match status" value="1"/>
</dbReference>
<evidence type="ECO:0000256" key="1">
    <source>
        <dbReference type="ARBA" id="ARBA00008635"/>
    </source>
</evidence>
<dbReference type="PANTHER" id="PTHR37302:SF3">
    <property type="entry name" value="DAMAGE-INDUCIBLE PROTEIN DINB"/>
    <property type="match status" value="1"/>
</dbReference>
<dbReference type="EMBL" id="CP002218">
    <property type="protein sequence ID" value="ADN60611.1"/>
    <property type="molecule type" value="Genomic_DNA"/>
</dbReference>
<dbReference type="GO" id="GO:0046872">
    <property type="term" value="F:metal ion binding"/>
    <property type="evidence" value="ECO:0007669"/>
    <property type="project" value="UniProtKB-KW"/>
</dbReference>
<dbReference type="InterPro" id="IPR034660">
    <property type="entry name" value="DinB/YfiT-like"/>
</dbReference>
<evidence type="ECO:0000313" key="4">
    <source>
        <dbReference type="EMBL" id="ADN60611.1"/>
    </source>
</evidence>
<dbReference type="KEGG" id="bgf:BC1003_4680"/>
<gene>
    <name evidence="4" type="ordered locus">BC1003_4680</name>
</gene>
<dbReference type="eggNOG" id="COG2318">
    <property type="taxonomic scope" value="Bacteria"/>
</dbReference>
<reference evidence="4" key="1">
    <citation type="submission" date="2010-09" db="EMBL/GenBank/DDBJ databases">
        <title>Complete sequence of chromosome2 of Burkholderia sp. CCGE1003.</title>
        <authorList>
            <consortium name="US DOE Joint Genome Institute"/>
            <person name="Lucas S."/>
            <person name="Copeland A."/>
            <person name="Lapidus A."/>
            <person name="Cheng J.-F."/>
            <person name="Bruce D."/>
            <person name="Goodwin L."/>
            <person name="Pitluck S."/>
            <person name="Daligault H."/>
            <person name="Davenport K."/>
            <person name="Detter J.C."/>
            <person name="Han C."/>
            <person name="Tapia R."/>
            <person name="Land M."/>
            <person name="Hauser L."/>
            <person name="Jeffries C."/>
            <person name="Kyrpides N."/>
            <person name="Ivanova N."/>
            <person name="Ovchinnikova G."/>
            <person name="Martinez-Romero E."/>
            <person name="Rogel M.A."/>
            <person name="Auchtung J."/>
            <person name="Tiedje J.M."/>
            <person name="Woyke T."/>
        </authorList>
    </citation>
    <scope>NUCLEOTIDE SEQUENCE</scope>
    <source>
        <strain evidence="4">CCGE1003</strain>
    </source>
</reference>
<feature type="binding site" evidence="3">
    <location>
        <position position="152"/>
    </location>
    <ligand>
        <name>a divalent metal cation</name>
        <dbReference type="ChEBI" id="CHEBI:60240"/>
    </ligand>
</feature>
<keyword evidence="2 3" id="KW-0479">Metal-binding</keyword>